<dbReference type="STRING" id="1678841.TBC1_112052"/>
<dbReference type="RefSeq" id="WP_062041767.1">
    <property type="nucleotide sequence ID" value="NZ_DF968182.1"/>
</dbReference>
<dbReference type="SUPFAM" id="SSF53178">
    <property type="entry name" value="Peptidyl-tRNA hydrolase-like"/>
    <property type="match status" value="1"/>
</dbReference>
<evidence type="ECO:0000256" key="8">
    <source>
        <dbReference type="RuleBase" id="RU000673"/>
    </source>
</evidence>
<dbReference type="CDD" id="cd00462">
    <property type="entry name" value="PTH"/>
    <property type="match status" value="1"/>
</dbReference>
<gene>
    <name evidence="7" type="primary">pth</name>
    <name evidence="10" type="ORF">TBC1_112052</name>
</gene>
<name>A0A0S7C386_9BACT</name>
<sequence length="187" mass="20963">MKYLITGLGNIGDEYANTRHNIGFIIADALAQDLGARFTSDRLVSRAEARYRGKTVIIIKPTTYMNLSGKAYRYWLTQENIPIENSLVVVDDLDLDSGVFRLKTRGSGGSHNGLNHIIETLGHNNFPRLRVGIGSNFARGFQVEYVLGRFTREEEKLFMERIPVAVEMIKSYIAAGATNTMNAFNNK</sequence>
<dbReference type="Gene3D" id="3.40.50.1470">
    <property type="entry name" value="Peptidyl-tRNA hydrolase"/>
    <property type="match status" value="1"/>
</dbReference>
<dbReference type="GO" id="GO:0000049">
    <property type="term" value="F:tRNA binding"/>
    <property type="evidence" value="ECO:0007669"/>
    <property type="project" value="UniProtKB-UniRule"/>
</dbReference>
<dbReference type="PANTHER" id="PTHR17224:SF1">
    <property type="entry name" value="PEPTIDYL-TRNA HYDROLASE"/>
    <property type="match status" value="1"/>
</dbReference>
<dbReference type="EMBL" id="DF968182">
    <property type="protein sequence ID" value="GAP43894.1"/>
    <property type="molecule type" value="Genomic_DNA"/>
</dbReference>
<evidence type="ECO:0000313" key="11">
    <source>
        <dbReference type="Proteomes" id="UP000053091"/>
    </source>
</evidence>
<dbReference type="AlphaFoldDB" id="A0A0S7C386"/>
<comment type="catalytic activity">
    <reaction evidence="7 8">
        <text>an N-acyl-L-alpha-aminoacyl-tRNA + H2O = an N-acyl-L-amino acid + a tRNA + H(+)</text>
        <dbReference type="Rhea" id="RHEA:54448"/>
        <dbReference type="Rhea" id="RHEA-COMP:10123"/>
        <dbReference type="Rhea" id="RHEA-COMP:13883"/>
        <dbReference type="ChEBI" id="CHEBI:15377"/>
        <dbReference type="ChEBI" id="CHEBI:15378"/>
        <dbReference type="ChEBI" id="CHEBI:59874"/>
        <dbReference type="ChEBI" id="CHEBI:78442"/>
        <dbReference type="ChEBI" id="CHEBI:138191"/>
        <dbReference type="EC" id="3.1.1.29"/>
    </reaction>
</comment>
<evidence type="ECO:0000256" key="9">
    <source>
        <dbReference type="RuleBase" id="RU004320"/>
    </source>
</evidence>
<dbReference type="InterPro" id="IPR018171">
    <property type="entry name" value="Pept_tRNA_hydro_CS"/>
</dbReference>
<evidence type="ECO:0000313" key="10">
    <source>
        <dbReference type="EMBL" id="GAP43894.1"/>
    </source>
</evidence>
<evidence type="ECO:0000256" key="7">
    <source>
        <dbReference type="HAMAP-Rule" id="MF_00083"/>
    </source>
</evidence>
<dbReference type="NCBIfam" id="TIGR00447">
    <property type="entry name" value="pth"/>
    <property type="match status" value="1"/>
</dbReference>
<dbReference type="GO" id="GO:0006515">
    <property type="term" value="P:protein quality control for misfolded or incompletely synthesized proteins"/>
    <property type="evidence" value="ECO:0007669"/>
    <property type="project" value="UniProtKB-UniRule"/>
</dbReference>
<dbReference type="Pfam" id="PF01195">
    <property type="entry name" value="Pept_tRNA_hydro"/>
    <property type="match status" value="1"/>
</dbReference>
<evidence type="ECO:0000256" key="3">
    <source>
        <dbReference type="ARBA" id="ARBA00022801"/>
    </source>
</evidence>
<dbReference type="FunFam" id="3.40.50.1470:FF:000001">
    <property type="entry name" value="Peptidyl-tRNA hydrolase"/>
    <property type="match status" value="1"/>
</dbReference>
<dbReference type="InterPro" id="IPR036416">
    <property type="entry name" value="Pept_tRNA_hydro_sf"/>
</dbReference>
<dbReference type="EC" id="3.1.1.29" evidence="1 7"/>
<feature type="site" description="Discriminates between blocked and unblocked aminoacyl-tRNA" evidence="7">
    <location>
        <position position="10"/>
    </location>
</feature>
<comment type="similarity">
    <text evidence="5 7 9">Belongs to the PTH family.</text>
</comment>
<dbReference type="PANTHER" id="PTHR17224">
    <property type="entry name" value="PEPTIDYL-TRNA HYDROLASE"/>
    <property type="match status" value="1"/>
</dbReference>
<dbReference type="PROSITE" id="PS01195">
    <property type="entry name" value="PEPT_TRNA_HYDROL_1"/>
    <property type="match status" value="1"/>
</dbReference>
<reference evidence="10" key="1">
    <citation type="journal article" date="2015" name="Genome Announc.">
        <title>Draft Genome Sequence of Bacteroidales Strain TBC1, a Novel Isolate from a Methanogenic Wastewater Treatment System.</title>
        <authorList>
            <person name="Tourlousse D.M."/>
            <person name="Matsuura N."/>
            <person name="Sun L."/>
            <person name="Toyonaga M."/>
            <person name="Kuroda K."/>
            <person name="Ohashi A."/>
            <person name="Cruz R."/>
            <person name="Yamaguchi T."/>
            <person name="Sekiguchi Y."/>
        </authorList>
    </citation>
    <scope>NUCLEOTIDE SEQUENCE [LARGE SCALE GENOMIC DNA]</scope>
    <source>
        <strain evidence="10">TBC1</strain>
    </source>
</reference>
<protein>
    <recommendedName>
        <fullName evidence="6 7">Peptidyl-tRNA hydrolase</fullName>
        <shortName evidence="7">Pth</shortName>
        <ecNumber evidence="1 7">3.1.1.29</ecNumber>
    </recommendedName>
</protein>
<evidence type="ECO:0000256" key="5">
    <source>
        <dbReference type="ARBA" id="ARBA00038063"/>
    </source>
</evidence>
<feature type="binding site" evidence="7">
    <location>
        <position position="64"/>
    </location>
    <ligand>
        <name>tRNA</name>
        <dbReference type="ChEBI" id="CHEBI:17843"/>
    </ligand>
</feature>
<evidence type="ECO:0000256" key="1">
    <source>
        <dbReference type="ARBA" id="ARBA00013260"/>
    </source>
</evidence>
<evidence type="ECO:0000256" key="6">
    <source>
        <dbReference type="ARBA" id="ARBA00050038"/>
    </source>
</evidence>
<keyword evidence="11" id="KW-1185">Reference proteome</keyword>
<accession>A0A0S7C386</accession>
<dbReference type="GO" id="GO:0005737">
    <property type="term" value="C:cytoplasm"/>
    <property type="evidence" value="ECO:0007669"/>
    <property type="project" value="UniProtKB-SubCell"/>
</dbReference>
<dbReference type="HAMAP" id="MF_00083">
    <property type="entry name" value="Pept_tRNA_hydro_bact"/>
    <property type="match status" value="1"/>
</dbReference>
<keyword evidence="4 7" id="KW-0694">RNA-binding</keyword>
<comment type="function">
    <text evidence="7">Catalyzes the release of premature peptidyl moieties from peptidyl-tRNA molecules trapped in stalled 50S ribosomal subunits, and thus maintains levels of free tRNAs and 50S ribosomes.</text>
</comment>
<feature type="binding site" evidence="7">
    <location>
        <position position="112"/>
    </location>
    <ligand>
        <name>tRNA</name>
        <dbReference type="ChEBI" id="CHEBI:17843"/>
    </ligand>
</feature>
<comment type="function">
    <text evidence="7">Hydrolyzes ribosome-free peptidyl-tRNAs (with 1 or more amino acids incorporated), which drop off the ribosome during protein synthesis, or as a result of ribosome stalling.</text>
</comment>
<dbReference type="GO" id="GO:0072344">
    <property type="term" value="P:rescue of stalled ribosome"/>
    <property type="evidence" value="ECO:0007669"/>
    <property type="project" value="UniProtKB-UniRule"/>
</dbReference>
<comment type="subcellular location">
    <subcellularLocation>
        <location evidence="7">Cytoplasm</location>
    </subcellularLocation>
</comment>
<organism evidence="10">
    <name type="scientific">Lentimicrobium saccharophilum</name>
    <dbReference type="NCBI Taxonomy" id="1678841"/>
    <lineage>
        <taxon>Bacteria</taxon>
        <taxon>Pseudomonadati</taxon>
        <taxon>Bacteroidota</taxon>
        <taxon>Bacteroidia</taxon>
        <taxon>Bacteroidales</taxon>
        <taxon>Lentimicrobiaceae</taxon>
        <taxon>Lentimicrobium</taxon>
    </lineage>
</organism>
<dbReference type="GO" id="GO:0004045">
    <property type="term" value="F:peptidyl-tRNA hydrolase activity"/>
    <property type="evidence" value="ECO:0007669"/>
    <property type="project" value="UniProtKB-UniRule"/>
</dbReference>
<feature type="binding site" evidence="7">
    <location>
        <position position="15"/>
    </location>
    <ligand>
        <name>tRNA</name>
        <dbReference type="ChEBI" id="CHEBI:17843"/>
    </ligand>
</feature>
<feature type="active site" description="Proton acceptor" evidence="7">
    <location>
        <position position="20"/>
    </location>
</feature>
<evidence type="ECO:0000256" key="4">
    <source>
        <dbReference type="ARBA" id="ARBA00022884"/>
    </source>
</evidence>
<keyword evidence="2 7" id="KW-0820">tRNA-binding</keyword>
<dbReference type="Proteomes" id="UP000053091">
    <property type="component" value="Unassembled WGS sequence"/>
</dbReference>
<keyword evidence="3 7" id="KW-0378">Hydrolase</keyword>
<feature type="binding site" evidence="7">
    <location>
        <position position="66"/>
    </location>
    <ligand>
        <name>tRNA</name>
        <dbReference type="ChEBI" id="CHEBI:17843"/>
    </ligand>
</feature>
<proteinExistence type="inferred from homology"/>
<evidence type="ECO:0000256" key="2">
    <source>
        <dbReference type="ARBA" id="ARBA00022555"/>
    </source>
</evidence>
<dbReference type="InterPro" id="IPR001328">
    <property type="entry name" value="Pept_tRNA_hydro"/>
</dbReference>
<keyword evidence="7" id="KW-0963">Cytoplasm</keyword>
<dbReference type="OrthoDB" id="9800507at2"/>
<feature type="site" description="Stabilizes the basic form of H active site to accept a proton" evidence="7">
    <location>
        <position position="91"/>
    </location>
</feature>
<comment type="subunit">
    <text evidence="7">Monomer.</text>
</comment>
<dbReference type="PATRIC" id="fig|1678841.3.peg.2293"/>